<dbReference type="EMBL" id="JAGQLN010000045">
    <property type="protein sequence ID" value="MCA9377280.1"/>
    <property type="molecule type" value="Genomic_DNA"/>
</dbReference>
<evidence type="ECO:0000313" key="2">
    <source>
        <dbReference type="Proteomes" id="UP000741282"/>
    </source>
</evidence>
<reference evidence="1" key="1">
    <citation type="submission" date="2020-04" db="EMBL/GenBank/DDBJ databases">
        <authorList>
            <person name="Zhang T."/>
        </authorList>
    </citation>
    <scope>NUCLEOTIDE SEQUENCE</scope>
    <source>
        <strain evidence="1">HKST-UBA17</strain>
    </source>
</reference>
<protein>
    <submittedName>
        <fullName evidence="1">Uncharacterized protein</fullName>
    </submittedName>
</protein>
<accession>A0A955I217</accession>
<organism evidence="1 2">
    <name type="scientific">Candidatus Dojkabacteria bacterium</name>
    <dbReference type="NCBI Taxonomy" id="2099670"/>
    <lineage>
        <taxon>Bacteria</taxon>
        <taxon>Candidatus Dojkabacteria</taxon>
    </lineage>
</organism>
<evidence type="ECO:0000313" key="1">
    <source>
        <dbReference type="EMBL" id="MCA9377280.1"/>
    </source>
</evidence>
<name>A0A955I217_9BACT</name>
<gene>
    <name evidence="1" type="ORF">KC685_05180</name>
</gene>
<dbReference type="AlphaFoldDB" id="A0A955I217"/>
<sequence>MVDRLTAPNAVELEDPASQYPTFWQWSQDLVAHDRMGGILLEFYSQTGGMLGLDPIEMLNNENAVYTSFIPVPVSLVGDNVENQERAVLVVLLRIGSAYSSVVIMQNDIDYSGALLSVASRQKKLAKGARQRNLLAISAISGLSMTLEELSLFDRWNTLHPLFQALPGADQLLNENLIENWVPFSRSHAGRHSIQELSSTKGGRVLMKNAMEYHAHHLGQGTPRAFRLIPVLDPDGKVLLYTTSYDRSTELREIVFSAEDSDAYQKRRSPHRPDDPVEDFRKVAQKFDLRTRMRPNVALPRRIWY</sequence>
<comment type="caution">
    <text evidence="1">The sequence shown here is derived from an EMBL/GenBank/DDBJ whole genome shotgun (WGS) entry which is preliminary data.</text>
</comment>
<dbReference type="Proteomes" id="UP000741282">
    <property type="component" value="Unassembled WGS sequence"/>
</dbReference>
<reference evidence="1" key="2">
    <citation type="journal article" date="2021" name="Microbiome">
        <title>Successional dynamics and alternative stable states in a saline activated sludge microbial community over 9 years.</title>
        <authorList>
            <person name="Wang Y."/>
            <person name="Ye J."/>
            <person name="Ju F."/>
            <person name="Liu L."/>
            <person name="Boyd J.A."/>
            <person name="Deng Y."/>
            <person name="Parks D.H."/>
            <person name="Jiang X."/>
            <person name="Yin X."/>
            <person name="Woodcroft B.J."/>
            <person name="Tyson G.W."/>
            <person name="Hugenholtz P."/>
            <person name="Polz M.F."/>
            <person name="Zhang T."/>
        </authorList>
    </citation>
    <scope>NUCLEOTIDE SEQUENCE</scope>
    <source>
        <strain evidence="1">HKST-UBA17</strain>
    </source>
</reference>
<proteinExistence type="predicted"/>